<name>A0A0J9T4H8_PLAVI</name>
<feature type="compositionally biased region" description="Basic and acidic residues" evidence="1">
    <location>
        <begin position="722"/>
        <end position="745"/>
    </location>
</feature>
<feature type="region of interest" description="Disordered" evidence="1">
    <location>
        <begin position="680"/>
        <end position="745"/>
    </location>
</feature>
<feature type="compositionally biased region" description="Acidic residues" evidence="1">
    <location>
        <begin position="712"/>
        <end position="721"/>
    </location>
</feature>
<gene>
    <name evidence="3" type="ORF">PVMG_03585</name>
</gene>
<feature type="region of interest" description="Disordered" evidence="1">
    <location>
        <begin position="584"/>
        <end position="655"/>
    </location>
</feature>
<evidence type="ECO:0000256" key="2">
    <source>
        <dbReference type="SAM" id="SignalP"/>
    </source>
</evidence>
<feature type="chain" id="PRO_5005322888" description="Osmiophilic body protein" evidence="2">
    <location>
        <begin position="20"/>
        <end position="2584"/>
    </location>
</feature>
<keyword evidence="2" id="KW-0732">Signal</keyword>
<feature type="signal peptide" evidence="2">
    <location>
        <begin position="1"/>
        <end position="19"/>
    </location>
</feature>
<organism evidence="3 4">
    <name type="scientific">Plasmodium vivax Mauritania I</name>
    <dbReference type="NCBI Taxonomy" id="1035515"/>
    <lineage>
        <taxon>Eukaryota</taxon>
        <taxon>Sar</taxon>
        <taxon>Alveolata</taxon>
        <taxon>Apicomplexa</taxon>
        <taxon>Aconoidasida</taxon>
        <taxon>Haemosporida</taxon>
        <taxon>Plasmodiidae</taxon>
        <taxon>Plasmodium</taxon>
        <taxon>Plasmodium (Plasmodium)</taxon>
    </lineage>
</organism>
<accession>A0A0J9T4H8</accession>
<feature type="compositionally biased region" description="Low complexity" evidence="1">
    <location>
        <begin position="606"/>
        <end position="615"/>
    </location>
</feature>
<evidence type="ECO:0000256" key="1">
    <source>
        <dbReference type="SAM" id="MobiDB-lite"/>
    </source>
</evidence>
<evidence type="ECO:0000313" key="3">
    <source>
        <dbReference type="EMBL" id="KMZ90024.1"/>
    </source>
</evidence>
<feature type="compositionally biased region" description="Basic and acidic residues" evidence="1">
    <location>
        <begin position="680"/>
        <end position="711"/>
    </location>
</feature>
<reference evidence="3 4" key="1">
    <citation type="submission" date="2011-08" db="EMBL/GenBank/DDBJ databases">
        <title>The Genome Sequence of Plasmodium vivax Mauritania I.</title>
        <authorList>
            <consortium name="The Broad Institute Genome Sequencing Platform"/>
            <consortium name="The Broad Institute Genome Sequencing Center for Infectious Disease"/>
            <person name="Neafsey D."/>
            <person name="Carlton J."/>
            <person name="Barnwell J."/>
            <person name="Collins W."/>
            <person name="Escalante A."/>
            <person name="Mullikin J."/>
            <person name="Saul A."/>
            <person name="Guigo R."/>
            <person name="Camara F."/>
            <person name="Young S.K."/>
            <person name="Zeng Q."/>
            <person name="Gargeya S."/>
            <person name="Fitzgerald M."/>
            <person name="Haas B."/>
            <person name="Abouelleil A."/>
            <person name="Alvarado L."/>
            <person name="Arachchi H.M."/>
            <person name="Berlin A."/>
            <person name="Brown A."/>
            <person name="Chapman S.B."/>
            <person name="Chen Z."/>
            <person name="Dunbar C."/>
            <person name="Freedman E."/>
            <person name="Gearin G."/>
            <person name="Gellesch M."/>
            <person name="Goldberg J."/>
            <person name="Griggs A."/>
            <person name="Gujja S."/>
            <person name="Heiman D."/>
            <person name="Howarth C."/>
            <person name="Larson L."/>
            <person name="Lui A."/>
            <person name="MacDonald P.J.P."/>
            <person name="Montmayeur A."/>
            <person name="Murphy C."/>
            <person name="Neiman D."/>
            <person name="Pearson M."/>
            <person name="Priest M."/>
            <person name="Roberts A."/>
            <person name="Saif S."/>
            <person name="Shea T."/>
            <person name="Shenoy N."/>
            <person name="Sisk P."/>
            <person name="Stolte C."/>
            <person name="Sykes S."/>
            <person name="Wortman J."/>
            <person name="Nusbaum C."/>
            <person name="Birren B."/>
        </authorList>
    </citation>
    <scope>NUCLEOTIDE SEQUENCE [LARGE SCALE GENOMIC DNA]</scope>
    <source>
        <strain evidence="3 4">Mauritania I</strain>
    </source>
</reference>
<feature type="compositionally biased region" description="Acidic residues" evidence="1">
    <location>
        <begin position="616"/>
        <end position="632"/>
    </location>
</feature>
<dbReference type="EMBL" id="KQ235117">
    <property type="protein sequence ID" value="KMZ90024.1"/>
    <property type="molecule type" value="Genomic_DNA"/>
</dbReference>
<sequence>MRISLCAALLGLLCGLANCRKGLNFDQIIKYLKETKVIAENIPDTLEDAIQIVPPYLIYKYKGKVYYLHNNVDITPVEEKRPDPVFPMPENELDAMSPLECHPMVPGSAAAGSGTPHQSASSGEAVDTIQMVMDEDTGIMVPTNTKEIIEKEKLTTEVFSIPKDPQWSAEEKEKNANVYLFGKENSTVYKVTEIIKYIESKDMCKNIQMGYERFYSKAPSYADELGGATDEKTPKVVHNVDMKDYSSFLTALHILFRKDEEIGGKKIYKINNVPKTDLQLFIKQAYKNIHDTLKNYIAVSGFSFYDYSYDVGSFSIDVFINDFFFLSSSNNKDRGTFKNVTSSIKYASTAKDKLSVYKIEKAIKDFLAESNLRVLDLKLIHHLFSRNFILNCTENDMIDFVTNLVNITGVDISPRIGATIFAYLLQKVNIFLMPSYPTKTRSGYLLFRENNDLLFIVESIYRDIFKNFYRIGSSHGDLPNAQNMDKVLATTPWVQKIYPHFASTYDFLSMKYGIALFYNTYHMAVNFFQGDTQMKQILLEHKDSKKVDTLDKFLNEVVALFPLGSGGSAWPASLLSMAQVEEKPRGRLLSGETGDDGGDYGGDYGGYYDSVYGGDYDSDDDDVPDDEDDEESKEAKEAQEENTADENHADVYAREKNKYNELRQIVEAELIKERKAYAQQRNEEEARKKKEEEDNIAETDKKHELETQKLEAEEEKSEPDDDQKFEREYQAGLAEEKEYERKRKEEDLRNGVVRKPDRENETPESYYYTNSINILHDQMKRVYEKGVDSGFQVVAEIEAKLRQVYKSLKKKGVPDYEKLKEQVVKENEKLFEDLSAKVKNQESKKKNILEYKADIDTQLDKMMAKGEDGMYTITAGLIMQNFKKYQKDLMEECGKRFYGKFRISLGTRKKTILNQFREALMYSIRVMQDLAPSYDEAEYTKTFTKIYKTKKDSYKVEYAKARRIISKNMDIAFRKHIKLHYEEKDAIIRNELQIIRQQVINKLDEIFPELYKDLHVEVLIDLESIKNEKLKMKKKVFQIVRQNVNYPNDLKLLEGSLASYKTDETPEGKKKKEALNAEIATLKQRIEKNKADTANLRTHFESISEKYQQVLIKMDAIDHLEKRFRLFRFEIVKEHKDCKLHIDALVPLSDKDAGEYRRMEDLTKELLNDVDQINYDIDEARLLLHALKIKKKHVELDIQIGEKLHKMEKNEQISSKNDAKREELKEIVTNIENEEHKREKLYIRRDVFMKDLNFVISDSEKDPPETVKFLLPQLVKKTDKKNLETFMIEIMIETDIENNALTKMIKTFNEDVLFYKYHIINTQDYLRLPNDEKNIDEKFSAQLDRNEKMFAEKLESFRKELKSYKQLVKKQGGGKQPGALTYLKRNIAHLKNMIHSLRNGVHIVDFSYILTNPDFFQSGGIKNEDRESELAHTALLKRYFALNSLGKVLTDTQNKAIHFGIHYRYTSDKVLWYLAILKKYIERAEMVYNNSYDAAKKSRLKLAEFIDSRANAALDEPVLLQYGGDIWGGSWGFSWGEAADKQKYLRVMKKEQTFPYKLKEIKDVYVVDKIVKDKLVRTGKLDSLKDYMHVKVYNIVEVKGPPLTLFDKEELTSLKLLTPEGHIAPGSVKNYLTHLGFTMKGGEPNIEATNWEAHLPAILQTAADYLKQSSLSYDAILEVLKYLKATPNAINVRDIITLSEIILDNSNVFFVKQDTLSIYILTLLELLGVQVKMDDIQKRDRKSRVMTYLSILKSHYKRATIRDEVKKHVLQFLRPSDAFPTLQYNPKLHEFLLSVQQSLDGNPTLYEAFKKENPQFATELLGGIKKGLDEFVDYFFAKVATSSPDHFMSPYYHVQDYTEEERKKLSISSYNYRYIDLNQMLTLFFYFVNPDLRNMLNEYSIKASLTCLEKFPSFDFKDLFSITSDVQLNDLFLQKIGKFQYERVQSLVYMWRYLLHPDNKDFFTYEKVSSVVERYFSGALFDENTRAMLSKLVYSFLARISYHTVSYFDIQMEPLLNNSDIKLISLFHNILNKLNFILYCTNEKLYLERYSPANLLSYGRPFKLDAVKIFHQFVHSLPHYLRSHIVNFFETDFAEVTENLLVDLFHQLESLLDSNSSSFETEEENKLETFFKLNHLFTKSKNVTDGNYQSMLQDNPHFKDAKIILSRRVKYDHVHKKPLFQENLHLKDLFDEQSFKMLLQTLTKEEITFDELNQKFKDFMTRKKLLFPKFDIMKEKITTSVDDLFYMKVYKHLYDFFQNIHVTQPIHDLYFLFVKVLLDYSVLPFKFANDHVQEQLNIQLGRKYQKYVHFLSQLFPCLFNFYHYDDTVDCQPFGNYIREEEFSPEQKMLNILQSPFVQHPEKVQNNQINFDYHINEEDLFLDFIKEFIPESEKMDQKQLQVESFKIRYFVTEISKFVMRTVMSKMPPSYIFNMGYKDFYINVDDVVNNLQPFFEQVRKAKAPSDQVNSPYAVISGTIANFMDANNEEAASFRFQNIKFYLNSHVTQLFLQNNMSFKYFLEFIKNIDKFKTFFPSLSELYVFVDRHVNIINAITHPNFTERVTTQRVIQLFVDTLKNFGLDLYGV</sequence>
<dbReference type="Proteomes" id="UP000053776">
    <property type="component" value="Unassembled WGS sequence"/>
</dbReference>
<proteinExistence type="predicted"/>
<evidence type="ECO:0000313" key="4">
    <source>
        <dbReference type="Proteomes" id="UP000053776"/>
    </source>
</evidence>
<evidence type="ECO:0008006" key="5">
    <source>
        <dbReference type="Google" id="ProtNLM"/>
    </source>
</evidence>
<dbReference type="OrthoDB" id="391720at2759"/>
<feature type="compositionally biased region" description="Basic and acidic residues" evidence="1">
    <location>
        <begin position="633"/>
        <end position="655"/>
    </location>
</feature>
<protein>
    <recommendedName>
        <fullName evidence="5">Osmiophilic body protein</fullName>
    </recommendedName>
</protein>